<dbReference type="EMBL" id="ML978066">
    <property type="protein sequence ID" value="KAF2022004.1"/>
    <property type="molecule type" value="Genomic_DNA"/>
</dbReference>
<dbReference type="Proteomes" id="UP000799778">
    <property type="component" value="Unassembled WGS sequence"/>
</dbReference>
<dbReference type="GeneID" id="54281162"/>
<protein>
    <submittedName>
        <fullName evidence="1">Uncharacterized protein</fullName>
    </submittedName>
</protein>
<proteinExistence type="predicted"/>
<evidence type="ECO:0000313" key="2">
    <source>
        <dbReference type="Proteomes" id="UP000799778"/>
    </source>
</evidence>
<accession>A0A6A5YBM5</accession>
<sequence length="170" mass="18788">MMGGGSCRTSPQYLHQQLHSYTVTPPLHFMGHGSYPLLRMFEYVQLIQLGNPISSQPHPSYSCSSACLEPPTLVLTSRLTPSCPNPESVRGNTTPPQHGLEMYGVTPIKSPLTLATPTKPCNAMDVVAWMEKLHALGDRENTPVFPQISPLYLRHRTAVPIPENMPTTIR</sequence>
<dbReference type="AlphaFoldDB" id="A0A6A5YBM5"/>
<organism evidence="1 2">
    <name type="scientific">Aaosphaeria arxii CBS 175.79</name>
    <dbReference type="NCBI Taxonomy" id="1450172"/>
    <lineage>
        <taxon>Eukaryota</taxon>
        <taxon>Fungi</taxon>
        <taxon>Dikarya</taxon>
        <taxon>Ascomycota</taxon>
        <taxon>Pezizomycotina</taxon>
        <taxon>Dothideomycetes</taxon>
        <taxon>Pleosporomycetidae</taxon>
        <taxon>Pleosporales</taxon>
        <taxon>Pleosporales incertae sedis</taxon>
        <taxon>Aaosphaeria</taxon>
    </lineage>
</organism>
<keyword evidence="2" id="KW-1185">Reference proteome</keyword>
<dbReference type="RefSeq" id="XP_033390343.1">
    <property type="nucleotide sequence ID" value="XM_033523765.1"/>
</dbReference>
<gene>
    <name evidence="1" type="ORF">BU24DRAFT_35309</name>
</gene>
<name>A0A6A5YBM5_9PLEO</name>
<evidence type="ECO:0000313" key="1">
    <source>
        <dbReference type="EMBL" id="KAF2022004.1"/>
    </source>
</evidence>
<reference evidence="1" key="1">
    <citation type="journal article" date="2020" name="Stud. Mycol.">
        <title>101 Dothideomycetes genomes: a test case for predicting lifestyles and emergence of pathogens.</title>
        <authorList>
            <person name="Haridas S."/>
            <person name="Albert R."/>
            <person name="Binder M."/>
            <person name="Bloem J."/>
            <person name="Labutti K."/>
            <person name="Salamov A."/>
            <person name="Andreopoulos B."/>
            <person name="Baker S."/>
            <person name="Barry K."/>
            <person name="Bills G."/>
            <person name="Bluhm B."/>
            <person name="Cannon C."/>
            <person name="Castanera R."/>
            <person name="Culley D."/>
            <person name="Daum C."/>
            <person name="Ezra D."/>
            <person name="Gonzalez J."/>
            <person name="Henrissat B."/>
            <person name="Kuo A."/>
            <person name="Liang C."/>
            <person name="Lipzen A."/>
            <person name="Lutzoni F."/>
            <person name="Magnuson J."/>
            <person name="Mondo S."/>
            <person name="Nolan M."/>
            <person name="Ohm R."/>
            <person name="Pangilinan J."/>
            <person name="Park H.-J."/>
            <person name="Ramirez L."/>
            <person name="Alfaro M."/>
            <person name="Sun H."/>
            <person name="Tritt A."/>
            <person name="Yoshinaga Y."/>
            <person name="Zwiers L.-H."/>
            <person name="Turgeon B."/>
            <person name="Goodwin S."/>
            <person name="Spatafora J."/>
            <person name="Crous P."/>
            <person name="Grigoriev I."/>
        </authorList>
    </citation>
    <scope>NUCLEOTIDE SEQUENCE</scope>
    <source>
        <strain evidence="1">CBS 175.79</strain>
    </source>
</reference>